<feature type="compositionally biased region" description="Basic and acidic residues" evidence="1">
    <location>
        <begin position="275"/>
        <end position="289"/>
    </location>
</feature>
<accession>A0AAW2WEM4</accession>
<reference evidence="2" key="2">
    <citation type="journal article" date="2024" name="Plant">
        <title>Genomic evolution and insights into agronomic trait innovations of Sesamum species.</title>
        <authorList>
            <person name="Miao H."/>
            <person name="Wang L."/>
            <person name="Qu L."/>
            <person name="Liu H."/>
            <person name="Sun Y."/>
            <person name="Le M."/>
            <person name="Wang Q."/>
            <person name="Wei S."/>
            <person name="Zheng Y."/>
            <person name="Lin W."/>
            <person name="Duan Y."/>
            <person name="Cao H."/>
            <person name="Xiong S."/>
            <person name="Wang X."/>
            <person name="Wei L."/>
            <person name="Li C."/>
            <person name="Ma Q."/>
            <person name="Ju M."/>
            <person name="Zhao R."/>
            <person name="Li G."/>
            <person name="Mu C."/>
            <person name="Tian Q."/>
            <person name="Mei H."/>
            <person name="Zhang T."/>
            <person name="Gao T."/>
            <person name="Zhang H."/>
        </authorList>
    </citation>
    <scope>NUCLEOTIDE SEQUENCE</scope>
    <source>
        <strain evidence="2">KEN1</strain>
    </source>
</reference>
<gene>
    <name evidence="2" type="ORF">Slati_2492200</name>
</gene>
<feature type="compositionally biased region" description="Basic and acidic residues" evidence="1">
    <location>
        <begin position="71"/>
        <end position="103"/>
    </location>
</feature>
<evidence type="ECO:0008006" key="3">
    <source>
        <dbReference type="Google" id="ProtNLM"/>
    </source>
</evidence>
<reference evidence="2" key="1">
    <citation type="submission" date="2020-06" db="EMBL/GenBank/DDBJ databases">
        <authorList>
            <person name="Li T."/>
            <person name="Hu X."/>
            <person name="Zhang T."/>
            <person name="Song X."/>
            <person name="Zhang H."/>
            <person name="Dai N."/>
            <person name="Sheng W."/>
            <person name="Hou X."/>
            <person name="Wei L."/>
        </authorList>
    </citation>
    <scope>NUCLEOTIDE SEQUENCE</scope>
    <source>
        <strain evidence="2">KEN1</strain>
        <tissue evidence="2">Leaf</tissue>
    </source>
</reference>
<feature type="region of interest" description="Disordered" evidence="1">
    <location>
        <begin position="71"/>
        <end position="155"/>
    </location>
</feature>
<protein>
    <recommendedName>
        <fullName evidence="3">Gag-pol polyprotein</fullName>
    </recommendedName>
</protein>
<sequence length="307" mass="34980">MSPARMLMAIDRLPALQWSKRVDEGPSLPKSKYFCSYHREYRHDTNHCRQLRQEIERLIQAGYLKNYVDKEKKREQREERSRQYNVRYEGDSQRKEYKKKGNPEEGASPDNAPAKGVIHMIAGAPRDGNSERASRAHAGCQDHYGNRQQDVSKGPNNPVYQQMELGDIPLEPVDKSLCSFAGEVVHPLGHISLPLSLGSEPARRTKMIHFLVVDMPSAYNLILGRPTLNIFQAVISTNHMKMKFPLGDKIGEVQGDQYTAWKCYVEVIKSSTRKMEVDAPNRRSHKDFPQQEGQQGIVPAPVQPTED</sequence>
<feature type="compositionally biased region" description="Polar residues" evidence="1">
    <location>
        <begin position="146"/>
        <end position="155"/>
    </location>
</feature>
<evidence type="ECO:0000256" key="1">
    <source>
        <dbReference type="SAM" id="MobiDB-lite"/>
    </source>
</evidence>
<name>A0AAW2WEM4_9LAMI</name>
<feature type="region of interest" description="Disordered" evidence="1">
    <location>
        <begin position="275"/>
        <end position="307"/>
    </location>
</feature>
<organism evidence="2">
    <name type="scientific">Sesamum latifolium</name>
    <dbReference type="NCBI Taxonomy" id="2727402"/>
    <lineage>
        <taxon>Eukaryota</taxon>
        <taxon>Viridiplantae</taxon>
        <taxon>Streptophyta</taxon>
        <taxon>Embryophyta</taxon>
        <taxon>Tracheophyta</taxon>
        <taxon>Spermatophyta</taxon>
        <taxon>Magnoliopsida</taxon>
        <taxon>eudicotyledons</taxon>
        <taxon>Gunneridae</taxon>
        <taxon>Pentapetalae</taxon>
        <taxon>asterids</taxon>
        <taxon>lamiids</taxon>
        <taxon>Lamiales</taxon>
        <taxon>Pedaliaceae</taxon>
        <taxon>Sesamum</taxon>
    </lineage>
</organism>
<dbReference type="AlphaFoldDB" id="A0AAW2WEM4"/>
<dbReference type="CDD" id="cd00303">
    <property type="entry name" value="retropepsin_like"/>
    <property type="match status" value="1"/>
</dbReference>
<dbReference type="EMBL" id="JACGWN010000008">
    <property type="protein sequence ID" value="KAL0440092.1"/>
    <property type="molecule type" value="Genomic_DNA"/>
</dbReference>
<dbReference type="PANTHER" id="PTHR33240:SF8">
    <property type="entry name" value="OS03G0439900 PROTEIN"/>
    <property type="match status" value="1"/>
</dbReference>
<evidence type="ECO:0000313" key="2">
    <source>
        <dbReference type="EMBL" id="KAL0440092.1"/>
    </source>
</evidence>
<dbReference type="PANTHER" id="PTHR33240">
    <property type="entry name" value="OS08G0508500 PROTEIN"/>
    <property type="match status" value="1"/>
</dbReference>
<comment type="caution">
    <text evidence="2">The sequence shown here is derived from an EMBL/GenBank/DDBJ whole genome shotgun (WGS) entry which is preliminary data.</text>
</comment>
<proteinExistence type="predicted"/>